<evidence type="ECO:0000256" key="2">
    <source>
        <dbReference type="ARBA" id="ARBA00022771"/>
    </source>
</evidence>
<feature type="coiled-coil region" evidence="4">
    <location>
        <begin position="634"/>
        <end position="661"/>
    </location>
</feature>
<evidence type="ECO:0000259" key="6">
    <source>
        <dbReference type="Pfam" id="PF04500"/>
    </source>
</evidence>
<keyword evidence="2" id="KW-0863">Zinc-finger</keyword>
<proteinExistence type="predicted"/>
<feature type="compositionally biased region" description="Acidic residues" evidence="5">
    <location>
        <begin position="30"/>
        <end position="53"/>
    </location>
</feature>
<evidence type="ECO:0000313" key="9">
    <source>
        <dbReference type="Proteomes" id="UP001175271"/>
    </source>
</evidence>
<reference evidence="8" key="1">
    <citation type="submission" date="2023-06" db="EMBL/GenBank/DDBJ databases">
        <title>Genomic analysis of the entomopathogenic nematode Steinernema hermaphroditum.</title>
        <authorList>
            <person name="Schwarz E.M."/>
            <person name="Heppert J.K."/>
            <person name="Baniya A."/>
            <person name="Schwartz H.T."/>
            <person name="Tan C.-H."/>
            <person name="Antoshechkin I."/>
            <person name="Sternberg P.W."/>
            <person name="Goodrich-Blair H."/>
            <person name="Dillman A.R."/>
        </authorList>
    </citation>
    <scope>NUCLEOTIDE SEQUENCE</scope>
    <source>
        <strain evidence="8">PS9179</strain>
        <tissue evidence="8">Whole animal</tissue>
    </source>
</reference>
<dbReference type="Proteomes" id="UP001175271">
    <property type="component" value="Unassembled WGS sequence"/>
</dbReference>
<evidence type="ECO:0000256" key="4">
    <source>
        <dbReference type="SAM" id="Coils"/>
    </source>
</evidence>
<feature type="domain" description="FLYWCH-type" evidence="6">
    <location>
        <begin position="65"/>
        <end position="124"/>
    </location>
</feature>
<evidence type="ECO:0000256" key="5">
    <source>
        <dbReference type="SAM" id="MobiDB-lite"/>
    </source>
</evidence>
<gene>
    <name evidence="8" type="ORF">QR680_012306</name>
</gene>
<feature type="region of interest" description="Disordered" evidence="5">
    <location>
        <begin position="501"/>
        <end position="521"/>
    </location>
</feature>
<evidence type="ECO:0000313" key="8">
    <source>
        <dbReference type="EMBL" id="KAK0416128.1"/>
    </source>
</evidence>
<feature type="coiled-coil region" evidence="4">
    <location>
        <begin position="560"/>
        <end position="587"/>
    </location>
</feature>
<dbReference type="AlphaFoldDB" id="A0AA39I3X6"/>
<feature type="region of interest" description="Disordered" evidence="5">
    <location>
        <begin position="1"/>
        <end position="61"/>
    </location>
</feature>
<organism evidence="8 9">
    <name type="scientific">Steinernema hermaphroditum</name>
    <dbReference type="NCBI Taxonomy" id="289476"/>
    <lineage>
        <taxon>Eukaryota</taxon>
        <taxon>Metazoa</taxon>
        <taxon>Ecdysozoa</taxon>
        <taxon>Nematoda</taxon>
        <taxon>Chromadorea</taxon>
        <taxon>Rhabditida</taxon>
        <taxon>Tylenchina</taxon>
        <taxon>Panagrolaimomorpha</taxon>
        <taxon>Strongyloidoidea</taxon>
        <taxon>Steinernematidae</taxon>
        <taxon>Steinernema</taxon>
    </lineage>
</organism>
<keyword evidence="9" id="KW-1185">Reference proteome</keyword>
<evidence type="ECO:0008006" key="10">
    <source>
        <dbReference type="Google" id="ProtNLM"/>
    </source>
</evidence>
<dbReference type="Gene3D" id="2.20.25.240">
    <property type="match status" value="1"/>
</dbReference>
<dbReference type="Pfam" id="PF04500">
    <property type="entry name" value="FLYWCH"/>
    <property type="match status" value="1"/>
</dbReference>
<feature type="domain" description="MULE transposase" evidence="7">
    <location>
        <begin position="198"/>
        <end position="289"/>
    </location>
</feature>
<comment type="caution">
    <text evidence="8">The sequence shown here is derived from an EMBL/GenBank/DDBJ whole genome shotgun (WGS) entry which is preliminary data.</text>
</comment>
<sequence>MQSSPELVGVARSLSSDDSGFESDLLQNAEDVEDELESEDELGSDDSSLSEDDTSPRHIGRPVTFTISQKGKQLANFLGFEFHRHSSVKTSVYWRCSRRVDLNCPGRIVTDLGGSVVKISNNIHPEHLADSARGSARTAKASLKQMAVELTNDLTNAEIVKKFLLFDSGHKDADDRILIFGTDEDLSKLAASQEIFADGIFSAAPSLFQQLYTIHYRVGNTRTTLPAVYCLLPHKTTKTYLKMLKAIKDLKPSFSPSSLVVDFEAAAIKAFRTVFPGIKVSGCFFHLAQSQRRQINKDLKGLKSQLRKDRILNLQVRMIRAMAFVPVDKILEVWGDLTAVLDRRLDPMRNWFEVSYVGRQPLRGSNLPLFSHETWNVHARLMADQPKTNNSVEAFHSALVKLFGCAHPTMWKFIETLQMYQLKDDGNVAVFLDLVGLIMNSAGIEQDPNLSERFKNIFRLLSVALVRHATKPLDFTGMSSDQIRKLEEEYQAFAARLLSASGGRAPGGRARNEESGSPQDEMAKLKARVRRAQKRIMVNFVDCCLNLVDEIPGEIGSPRVDDFFNRLNDLSENMRGARRQATTAAQQKLAELQNEMITTKKPYHNPIRSLSLLQRAEERVDLVKSTTRWLKRKVVQIDQQIQEIDERIARKKRRLDEWSKKEPTDFIHVKKSYAQDSLNAECIWIICLQAMVLYLARETVPALRIRCVRRCKQRLRNMEARIDEFGIPLPTAAQIRFECKSLNEQCGTTKEDVKKLRLFLGYISRDPAMRRNYMEKFGERSTAIQLLLKSGGSFLSWIPHEIFNVQILKDLMGALKYVLWYISLDRGAVDEEGEQMV</sequence>
<evidence type="ECO:0000256" key="1">
    <source>
        <dbReference type="ARBA" id="ARBA00022723"/>
    </source>
</evidence>
<dbReference type="PANTHER" id="PTHR47160:SF10">
    <property type="entry name" value="MULE TRANSPOSASE DOMAIN-CONTAINING PROTEIN"/>
    <property type="match status" value="1"/>
</dbReference>
<keyword evidence="4" id="KW-0175">Coiled coil</keyword>
<dbReference type="InterPro" id="IPR007588">
    <property type="entry name" value="Znf_FLYWCH"/>
</dbReference>
<dbReference type="PANTHER" id="PTHR47160">
    <property type="entry name" value="PUTATIVE-RELATED"/>
    <property type="match status" value="1"/>
</dbReference>
<keyword evidence="3" id="KW-0862">Zinc</keyword>
<name>A0AA39I3X6_9BILA</name>
<dbReference type="InterPro" id="IPR018289">
    <property type="entry name" value="MULE_transposase_dom"/>
</dbReference>
<evidence type="ECO:0000259" key="7">
    <source>
        <dbReference type="Pfam" id="PF10551"/>
    </source>
</evidence>
<dbReference type="Pfam" id="PF10551">
    <property type="entry name" value="MULE"/>
    <property type="match status" value="1"/>
</dbReference>
<evidence type="ECO:0000256" key="3">
    <source>
        <dbReference type="ARBA" id="ARBA00022833"/>
    </source>
</evidence>
<accession>A0AA39I3X6</accession>
<protein>
    <recommendedName>
        <fullName evidence="10">MULE transposase domain-containing protein</fullName>
    </recommendedName>
</protein>
<dbReference type="EMBL" id="JAUCMV010000002">
    <property type="protein sequence ID" value="KAK0416128.1"/>
    <property type="molecule type" value="Genomic_DNA"/>
</dbReference>
<keyword evidence="1" id="KW-0479">Metal-binding</keyword>
<dbReference type="GO" id="GO:0008270">
    <property type="term" value="F:zinc ion binding"/>
    <property type="evidence" value="ECO:0007669"/>
    <property type="project" value="UniProtKB-KW"/>
</dbReference>